<evidence type="ECO:0000313" key="2">
    <source>
        <dbReference type="Proteomes" id="UP000181903"/>
    </source>
</evidence>
<protein>
    <recommendedName>
        <fullName evidence="3">Bacteriocin immunity protein</fullName>
    </recommendedName>
</protein>
<proteinExistence type="predicted"/>
<dbReference type="Proteomes" id="UP000181903">
    <property type="component" value="Chromosome I"/>
</dbReference>
<sequence length="44" mass="5247">MTINELKKAVREFYSDTSRSRPETKEALEELYDDIECYIESLDD</sequence>
<keyword evidence="2" id="KW-1185">Reference proteome</keyword>
<name>A0ABY0RBK5_9PSED</name>
<evidence type="ECO:0000313" key="1">
    <source>
        <dbReference type="EMBL" id="SDN51595.1"/>
    </source>
</evidence>
<reference evidence="1 2" key="1">
    <citation type="submission" date="2016-10" db="EMBL/GenBank/DDBJ databases">
        <authorList>
            <person name="Varghese N."/>
            <person name="Submissions S."/>
        </authorList>
    </citation>
    <scope>NUCLEOTIDE SEQUENCE [LARGE SCALE GENOMIC DNA]</scope>
    <source>
        <strain evidence="1 2">BS2776</strain>
    </source>
</reference>
<dbReference type="EMBL" id="LT629706">
    <property type="protein sequence ID" value="SDN51595.1"/>
    <property type="molecule type" value="Genomic_DNA"/>
</dbReference>
<evidence type="ECO:0008006" key="3">
    <source>
        <dbReference type="Google" id="ProtNLM"/>
    </source>
</evidence>
<accession>A0ABY0RBK5</accession>
<organism evidence="1 2">
    <name type="scientific">Pseudomonas poae</name>
    <dbReference type="NCBI Taxonomy" id="200451"/>
    <lineage>
        <taxon>Bacteria</taxon>
        <taxon>Pseudomonadati</taxon>
        <taxon>Pseudomonadota</taxon>
        <taxon>Gammaproteobacteria</taxon>
        <taxon>Pseudomonadales</taxon>
        <taxon>Pseudomonadaceae</taxon>
        <taxon>Pseudomonas</taxon>
    </lineage>
</organism>
<dbReference type="GeneID" id="77168288"/>
<gene>
    <name evidence="1" type="ORF">SAMN04490208_0557</name>
</gene>
<dbReference type="RefSeq" id="WP_256097820.1">
    <property type="nucleotide sequence ID" value="NZ_JYLI01000023.1"/>
</dbReference>